<proteinExistence type="inferred from homology"/>
<evidence type="ECO:0000256" key="3">
    <source>
        <dbReference type="SAM" id="Phobius"/>
    </source>
</evidence>
<name>A0A9N8V3Y1_9GLOM</name>
<sequence>MDDNYLITSIPEVKVTTERPVPLDLEESLGNAGLPRATIAASREKPHGSDRRQPIHRDRVIRPFDTLKGLRKLGFNFILALFFTFAIHSGFAYPSQESWIPILCNPFFKIYTDRIHKCKHGNDTETLDTEGRFVPEKFEEILTKFDREGKGGLSFSDIVRMINVNYNIFDFFGYYSSWIEWIGVYLLCAENGVVDKEKIRGIYDVLY</sequence>
<dbReference type="GO" id="GO:0005509">
    <property type="term" value="F:calcium ion binding"/>
    <property type="evidence" value="ECO:0007669"/>
    <property type="project" value="InterPro"/>
</dbReference>
<feature type="compositionally biased region" description="Basic and acidic residues" evidence="2">
    <location>
        <begin position="42"/>
        <end position="55"/>
    </location>
</feature>
<evidence type="ECO:0000313" key="5">
    <source>
        <dbReference type="EMBL" id="CAG8433870.1"/>
    </source>
</evidence>
<feature type="transmembrane region" description="Helical" evidence="3">
    <location>
        <begin position="73"/>
        <end position="93"/>
    </location>
</feature>
<protein>
    <submittedName>
        <fullName evidence="5">7007_t:CDS:1</fullName>
    </submittedName>
</protein>
<accession>A0A9N8V3Y1</accession>
<keyword evidence="6" id="KW-1185">Reference proteome</keyword>
<dbReference type="AlphaFoldDB" id="A0A9N8V3Y1"/>
<evidence type="ECO:0000256" key="1">
    <source>
        <dbReference type="ARBA" id="ARBA00006765"/>
    </source>
</evidence>
<dbReference type="InterPro" id="IPR002048">
    <property type="entry name" value="EF_hand_dom"/>
</dbReference>
<gene>
    <name evidence="5" type="ORF">DEBURN_LOCUS597</name>
</gene>
<dbReference type="GO" id="GO:0004497">
    <property type="term" value="F:monooxygenase activity"/>
    <property type="evidence" value="ECO:0007669"/>
    <property type="project" value="TreeGrafter"/>
</dbReference>
<evidence type="ECO:0000313" key="6">
    <source>
        <dbReference type="Proteomes" id="UP000789706"/>
    </source>
</evidence>
<dbReference type="PANTHER" id="PTHR31495:SF0">
    <property type="entry name" value="BINDING PROTEIN CALEOSIN, PUTATIVE (AFU_ORTHOLOGUE AFUA_5G13750)-RELATED"/>
    <property type="match status" value="1"/>
</dbReference>
<dbReference type="Pfam" id="PF05042">
    <property type="entry name" value="Caleosin"/>
    <property type="match status" value="1"/>
</dbReference>
<feature type="region of interest" description="Disordered" evidence="2">
    <location>
        <begin position="36"/>
        <end position="55"/>
    </location>
</feature>
<evidence type="ECO:0000259" key="4">
    <source>
        <dbReference type="PROSITE" id="PS50222"/>
    </source>
</evidence>
<dbReference type="OrthoDB" id="640742at2759"/>
<keyword evidence="3" id="KW-1133">Transmembrane helix</keyword>
<dbReference type="PROSITE" id="PS50222">
    <property type="entry name" value="EF_HAND_2"/>
    <property type="match status" value="1"/>
</dbReference>
<evidence type="ECO:0000256" key="2">
    <source>
        <dbReference type="SAM" id="MobiDB-lite"/>
    </source>
</evidence>
<keyword evidence="3" id="KW-0812">Transmembrane</keyword>
<organism evidence="5 6">
    <name type="scientific">Diversispora eburnea</name>
    <dbReference type="NCBI Taxonomy" id="1213867"/>
    <lineage>
        <taxon>Eukaryota</taxon>
        <taxon>Fungi</taxon>
        <taxon>Fungi incertae sedis</taxon>
        <taxon>Mucoromycota</taxon>
        <taxon>Glomeromycotina</taxon>
        <taxon>Glomeromycetes</taxon>
        <taxon>Diversisporales</taxon>
        <taxon>Diversisporaceae</taxon>
        <taxon>Diversispora</taxon>
    </lineage>
</organism>
<dbReference type="InterPro" id="IPR007736">
    <property type="entry name" value="Caleosin-related"/>
</dbReference>
<dbReference type="EMBL" id="CAJVPK010000020">
    <property type="protein sequence ID" value="CAG8433870.1"/>
    <property type="molecule type" value="Genomic_DNA"/>
</dbReference>
<keyword evidence="3" id="KW-0472">Membrane</keyword>
<reference evidence="5" key="1">
    <citation type="submission" date="2021-06" db="EMBL/GenBank/DDBJ databases">
        <authorList>
            <person name="Kallberg Y."/>
            <person name="Tangrot J."/>
            <person name="Rosling A."/>
        </authorList>
    </citation>
    <scope>NUCLEOTIDE SEQUENCE</scope>
    <source>
        <strain evidence="5">AZ414A</strain>
    </source>
</reference>
<feature type="domain" description="EF-hand" evidence="4">
    <location>
        <begin position="133"/>
        <end position="168"/>
    </location>
</feature>
<dbReference type="Proteomes" id="UP000789706">
    <property type="component" value="Unassembled WGS sequence"/>
</dbReference>
<comment type="similarity">
    <text evidence="1">Belongs to the caleosin family.</text>
</comment>
<comment type="caution">
    <text evidence="5">The sequence shown here is derived from an EMBL/GenBank/DDBJ whole genome shotgun (WGS) entry which is preliminary data.</text>
</comment>
<dbReference type="PANTHER" id="PTHR31495">
    <property type="entry name" value="PEROXYGENASE 3-RELATED"/>
    <property type="match status" value="1"/>
</dbReference>